<keyword evidence="3" id="KW-1185">Reference proteome</keyword>
<sequence length="388" mass="43670">MFYFLHDDNNEKVRLCACSTRKSVISPAHKRRGTSCVNAVLRTLTAVLFVRQARLSLQRSFRERVVFLATACHFQRIPIELKQQGRVHFFRTSMLTTTTTEYIRARGYTTRQINSSLLPADEIFSSGWCIIKSRLARCCCCGAGKAQLHLPPIAGRVHAVVLRRAASDPLRSTLREKPEEYFYSPYDERAVKGFSLIVLARSSTASLALARDNVYYNTSLGTRRVGHVSAQQQNLSRLAVAAAAADCRFIKIAGRVAGKPRHIYRNAVIIYDHSQTVSRLDPSSFHPRLAFVSHVYFVGIDIRTGVYGMAAITARKNSEDHSRESGKNESETPLESSIQQETVNEVHRDHKDPEDHLSDKSAKIHVRSDHTVIQKFPKNIASTARECN</sequence>
<reference evidence="2 3" key="1">
    <citation type="submission" date="2020-02" db="EMBL/GenBank/DDBJ databases">
        <authorList>
            <person name="Ferguson B K."/>
        </authorList>
    </citation>
    <scope>NUCLEOTIDE SEQUENCE [LARGE SCALE GENOMIC DNA]</scope>
</reference>
<feature type="compositionally biased region" description="Polar residues" evidence="1">
    <location>
        <begin position="331"/>
        <end position="343"/>
    </location>
</feature>
<feature type="compositionally biased region" description="Basic and acidic residues" evidence="1">
    <location>
        <begin position="344"/>
        <end position="364"/>
    </location>
</feature>
<evidence type="ECO:0000313" key="2">
    <source>
        <dbReference type="EMBL" id="CAB0032631.1"/>
    </source>
</evidence>
<dbReference type="EMBL" id="CADCXV010000685">
    <property type="protein sequence ID" value="CAB0032631.1"/>
    <property type="molecule type" value="Genomic_DNA"/>
</dbReference>
<name>A0A6H5I3Y3_9HYME</name>
<accession>A0A6H5I3Y3</accession>
<evidence type="ECO:0000256" key="1">
    <source>
        <dbReference type="SAM" id="MobiDB-lite"/>
    </source>
</evidence>
<organism evidence="2 3">
    <name type="scientific">Trichogramma brassicae</name>
    <dbReference type="NCBI Taxonomy" id="86971"/>
    <lineage>
        <taxon>Eukaryota</taxon>
        <taxon>Metazoa</taxon>
        <taxon>Ecdysozoa</taxon>
        <taxon>Arthropoda</taxon>
        <taxon>Hexapoda</taxon>
        <taxon>Insecta</taxon>
        <taxon>Pterygota</taxon>
        <taxon>Neoptera</taxon>
        <taxon>Endopterygota</taxon>
        <taxon>Hymenoptera</taxon>
        <taxon>Apocrita</taxon>
        <taxon>Proctotrupomorpha</taxon>
        <taxon>Chalcidoidea</taxon>
        <taxon>Trichogrammatidae</taxon>
        <taxon>Trichogramma</taxon>
    </lineage>
</organism>
<feature type="compositionally biased region" description="Basic and acidic residues" evidence="1">
    <location>
        <begin position="316"/>
        <end position="330"/>
    </location>
</feature>
<gene>
    <name evidence="2" type="ORF">TBRA_LOCUS4561</name>
</gene>
<dbReference type="AlphaFoldDB" id="A0A6H5I3Y3"/>
<evidence type="ECO:0000313" key="3">
    <source>
        <dbReference type="Proteomes" id="UP000479190"/>
    </source>
</evidence>
<feature type="region of interest" description="Disordered" evidence="1">
    <location>
        <begin position="316"/>
        <end position="364"/>
    </location>
</feature>
<dbReference type="Proteomes" id="UP000479190">
    <property type="component" value="Unassembled WGS sequence"/>
</dbReference>
<proteinExistence type="predicted"/>
<protein>
    <submittedName>
        <fullName evidence="2">Uncharacterized protein</fullName>
    </submittedName>
</protein>